<evidence type="ECO:0000256" key="2">
    <source>
        <dbReference type="SAM" id="Phobius"/>
    </source>
</evidence>
<comment type="caution">
    <text evidence="4">The sequence shown here is derived from an EMBL/GenBank/DDBJ whole genome shotgun (WGS) entry which is preliminary data.</text>
</comment>
<sequence>MGCCVLLSLCLVVVRKGAAERIVAERLTRYIFFFILFCYPFCFVGVMRRLIFLTLHGRLSVVCHGIRGLHLVCWYVKLAGWTAGWAGQMGESRTVAYHTDIVVDVRIDRQAGGVKEMRKFRLRTKEQTHRTPFRGGGEEGSTGWNL</sequence>
<keyword evidence="2" id="KW-0472">Membrane</keyword>
<dbReference type="AlphaFoldDB" id="A0AA40BYD4"/>
<feature type="transmembrane region" description="Helical" evidence="2">
    <location>
        <begin position="29"/>
        <end position="51"/>
    </location>
</feature>
<dbReference type="EMBL" id="JAULSR010000005">
    <property type="protein sequence ID" value="KAK0618232.1"/>
    <property type="molecule type" value="Genomic_DNA"/>
</dbReference>
<feature type="region of interest" description="Disordered" evidence="1">
    <location>
        <begin position="127"/>
        <end position="146"/>
    </location>
</feature>
<reference evidence="4" key="1">
    <citation type="submission" date="2023-06" db="EMBL/GenBank/DDBJ databases">
        <title>Genome-scale phylogeny and comparative genomics of the fungal order Sordariales.</title>
        <authorList>
            <consortium name="Lawrence Berkeley National Laboratory"/>
            <person name="Hensen N."/>
            <person name="Bonometti L."/>
            <person name="Westerberg I."/>
            <person name="Brannstrom I.O."/>
            <person name="Guillou S."/>
            <person name="Cros-Aarteil S."/>
            <person name="Calhoun S."/>
            <person name="Haridas S."/>
            <person name="Kuo A."/>
            <person name="Mondo S."/>
            <person name="Pangilinan J."/>
            <person name="Riley R."/>
            <person name="LaButti K."/>
            <person name="Andreopoulos B."/>
            <person name="Lipzen A."/>
            <person name="Chen C."/>
            <person name="Yanf M."/>
            <person name="Daum C."/>
            <person name="Ng V."/>
            <person name="Clum A."/>
            <person name="Steindorff A."/>
            <person name="Ohm R."/>
            <person name="Martin F."/>
            <person name="Silar P."/>
            <person name="Natvig D."/>
            <person name="Lalanne C."/>
            <person name="Gautier V."/>
            <person name="Ament-velasquez S.L."/>
            <person name="Kruys A."/>
            <person name="Hutchinson M.I."/>
            <person name="Powell A.J."/>
            <person name="Barry K."/>
            <person name="Miller A.N."/>
            <person name="Grigoriev I.V."/>
            <person name="Debuchy R."/>
            <person name="Gladieux P."/>
            <person name="Thoren M.H."/>
            <person name="Johannesson H."/>
        </authorList>
    </citation>
    <scope>NUCLEOTIDE SEQUENCE</scope>
    <source>
        <strain evidence="4">SMH3391-2</strain>
    </source>
</reference>
<accession>A0AA40BYD4</accession>
<evidence type="ECO:0000256" key="1">
    <source>
        <dbReference type="SAM" id="MobiDB-lite"/>
    </source>
</evidence>
<feature type="chain" id="PRO_5041219717" evidence="3">
    <location>
        <begin position="20"/>
        <end position="146"/>
    </location>
</feature>
<name>A0AA40BYD4_9PEZI</name>
<keyword evidence="3" id="KW-0732">Signal</keyword>
<evidence type="ECO:0000313" key="4">
    <source>
        <dbReference type="EMBL" id="KAK0618232.1"/>
    </source>
</evidence>
<keyword evidence="2" id="KW-1133">Transmembrane helix</keyword>
<protein>
    <submittedName>
        <fullName evidence="4">Uncharacterized protein</fullName>
    </submittedName>
</protein>
<proteinExistence type="predicted"/>
<keyword evidence="2" id="KW-0812">Transmembrane</keyword>
<dbReference type="Proteomes" id="UP001174934">
    <property type="component" value="Unassembled WGS sequence"/>
</dbReference>
<organism evidence="4 5">
    <name type="scientific">Bombardia bombarda</name>
    <dbReference type="NCBI Taxonomy" id="252184"/>
    <lineage>
        <taxon>Eukaryota</taxon>
        <taxon>Fungi</taxon>
        <taxon>Dikarya</taxon>
        <taxon>Ascomycota</taxon>
        <taxon>Pezizomycotina</taxon>
        <taxon>Sordariomycetes</taxon>
        <taxon>Sordariomycetidae</taxon>
        <taxon>Sordariales</taxon>
        <taxon>Lasiosphaeriaceae</taxon>
        <taxon>Bombardia</taxon>
    </lineage>
</organism>
<keyword evidence="5" id="KW-1185">Reference proteome</keyword>
<gene>
    <name evidence="4" type="ORF">B0T17DRAFT_537301</name>
</gene>
<feature type="signal peptide" evidence="3">
    <location>
        <begin position="1"/>
        <end position="19"/>
    </location>
</feature>
<evidence type="ECO:0000256" key="3">
    <source>
        <dbReference type="SAM" id="SignalP"/>
    </source>
</evidence>
<evidence type="ECO:0000313" key="5">
    <source>
        <dbReference type="Proteomes" id="UP001174934"/>
    </source>
</evidence>